<evidence type="ECO:0000256" key="2">
    <source>
        <dbReference type="ARBA" id="ARBA00022679"/>
    </source>
</evidence>
<reference evidence="5 6" key="1">
    <citation type="submission" date="2022-04" db="EMBL/GenBank/DDBJ databases">
        <title>Roseobacter sp. WL0113 is a bacterium isolated from neritic sediment.</title>
        <authorList>
            <person name="Wang L."/>
            <person name="He W."/>
            <person name="Zhang D.-F."/>
        </authorList>
    </citation>
    <scope>NUCLEOTIDE SEQUENCE [LARGE SCALE GENOMIC DNA]</scope>
    <source>
        <strain evidence="5 6">WL0113</strain>
    </source>
</reference>
<proteinExistence type="predicted"/>
<feature type="binding site" evidence="3">
    <location>
        <position position="296"/>
    </location>
    <ligand>
        <name>Zn(2+)</name>
        <dbReference type="ChEBI" id="CHEBI:29105"/>
    </ligand>
</feature>
<evidence type="ECO:0000256" key="1">
    <source>
        <dbReference type="ARBA" id="ARBA00022603"/>
    </source>
</evidence>
<organism evidence="5 6">
    <name type="scientific">Roseobacter sinensis</name>
    <dbReference type="NCBI Taxonomy" id="2931391"/>
    <lineage>
        <taxon>Bacteria</taxon>
        <taxon>Pseudomonadati</taxon>
        <taxon>Pseudomonadota</taxon>
        <taxon>Alphaproteobacteria</taxon>
        <taxon>Rhodobacterales</taxon>
        <taxon>Roseobacteraceae</taxon>
        <taxon>Roseobacter</taxon>
    </lineage>
</organism>
<evidence type="ECO:0000313" key="5">
    <source>
        <dbReference type="EMBL" id="MCV3274218.1"/>
    </source>
</evidence>
<dbReference type="InterPro" id="IPR036589">
    <property type="entry name" value="HCY_dom_sf"/>
</dbReference>
<evidence type="ECO:0000259" key="4">
    <source>
        <dbReference type="PROSITE" id="PS50970"/>
    </source>
</evidence>
<dbReference type="PROSITE" id="PS50970">
    <property type="entry name" value="HCY"/>
    <property type="match status" value="1"/>
</dbReference>
<dbReference type="Proteomes" id="UP001208690">
    <property type="component" value="Unassembled WGS sequence"/>
</dbReference>
<dbReference type="Gene3D" id="3.20.20.330">
    <property type="entry name" value="Homocysteine-binding-like domain"/>
    <property type="match status" value="1"/>
</dbReference>
<feature type="binding site" evidence="3">
    <location>
        <position position="226"/>
    </location>
    <ligand>
        <name>Zn(2+)</name>
        <dbReference type="ChEBI" id="CHEBI:29105"/>
    </ligand>
</feature>
<keyword evidence="3" id="KW-0479">Metal-binding</keyword>
<sequence length="313" mass="33655">MKYRHALPQLNGHKMLTEAGLETILVFHEGIDLPLFAAFKALETDAGAEAIERYMRQLAKLAVQTGRGFVMDTPTWRASSKWGAQLGVDSADLKEIHREAIATLAALRQDFETPASPFVINGVVGPHDDGYAPATQLTAAEAHTYYAEQIQWFSELGADMVSGITITSISEAIGIVRAARDGNIPSVVSFTLETDGRLPSGDTLAEAVREVDATTDAAAAYFMINCAHPDHFRQVLAGGGEWVNRIGGLRANASRLSHAELDVAEELDDGDPVELGRLYRALAGHLPNLSVVGGCCGTDYRHLDQICKALDAA</sequence>
<keyword evidence="6" id="KW-1185">Reference proteome</keyword>
<keyword evidence="3" id="KW-0862">Zinc</keyword>
<keyword evidence="2 3" id="KW-0808">Transferase</keyword>
<accession>A0ABT3BKW8</accession>
<feature type="binding site" evidence="3">
    <location>
        <position position="295"/>
    </location>
    <ligand>
        <name>Zn(2+)</name>
        <dbReference type="ChEBI" id="CHEBI:29105"/>
    </ligand>
</feature>
<evidence type="ECO:0000313" key="6">
    <source>
        <dbReference type="Proteomes" id="UP001208690"/>
    </source>
</evidence>
<keyword evidence="1 3" id="KW-0489">Methyltransferase</keyword>
<name>A0ABT3BKW8_9RHOB</name>
<evidence type="ECO:0000256" key="3">
    <source>
        <dbReference type="PROSITE-ProRule" id="PRU00333"/>
    </source>
</evidence>
<protein>
    <submittedName>
        <fullName evidence="5">Homocysteine S-methyltransferase family protein</fullName>
    </submittedName>
</protein>
<dbReference type="PANTHER" id="PTHR11103">
    <property type="entry name" value="SLR1189 PROTEIN"/>
    <property type="match status" value="1"/>
</dbReference>
<comment type="cofactor">
    <cofactor evidence="3">
        <name>Zn(2+)</name>
        <dbReference type="ChEBI" id="CHEBI:29105"/>
    </cofactor>
</comment>
<dbReference type="SUPFAM" id="SSF82282">
    <property type="entry name" value="Homocysteine S-methyltransferase"/>
    <property type="match status" value="1"/>
</dbReference>
<dbReference type="PANTHER" id="PTHR11103:SF18">
    <property type="entry name" value="SLR1189 PROTEIN"/>
    <property type="match status" value="1"/>
</dbReference>
<feature type="domain" description="Hcy-binding" evidence="4">
    <location>
        <begin position="3"/>
        <end position="310"/>
    </location>
</feature>
<dbReference type="EMBL" id="JALIEB010000032">
    <property type="protein sequence ID" value="MCV3274218.1"/>
    <property type="molecule type" value="Genomic_DNA"/>
</dbReference>
<dbReference type="RefSeq" id="WP_263846423.1">
    <property type="nucleotide sequence ID" value="NZ_JALIEB010000032.1"/>
</dbReference>
<dbReference type="Pfam" id="PF02574">
    <property type="entry name" value="S-methyl_trans"/>
    <property type="match status" value="1"/>
</dbReference>
<gene>
    <name evidence="5" type="ORF">MUB52_22535</name>
</gene>
<dbReference type="InterPro" id="IPR003726">
    <property type="entry name" value="HCY_dom"/>
</dbReference>
<comment type="caution">
    <text evidence="5">The sequence shown here is derived from an EMBL/GenBank/DDBJ whole genome shotgun (WGS) entry which is preliminary data.</text>
</comment>